<keyword evidence="2" id="KW-1185">Reference proteome</keyword>
<name>A0A7J7J8Q2_BUGNE</name>
<evidence type="ECO:0000313" key="2">
    <source>
        <dbReference type="Proteomes" id="UP000593567"/>
    </source>
</evidence>
<gene>
    <name evidence="1" type="ORF">EB796_019087</name>
</gene>
<dbReference type="AlphaFoldDB" id="A0A7J7J8Q2"/>
<sequence>MTAFERDYKAERYRKTGLEGVTLDMYLSFAPCGAPCAENKGGKNCVAKLKEFAEEYNFELNIKAAGDYDANEEELSGLMISSQRRTTFTEEDYKKLAEQVIHGQKVGTKKTVR</sequence>
<dbReference type="Proteomes" id="UP000593567">
    <property type="component" value="Unassembled WGS sequence"/>
</dbReference>
<protein>
    <submittedName>
        <fullName evidence="1">Uncharacterized protein</fullName>
    </submittedName>
</protein>
<dbReference type="EMBL" id="VXIV02002829">
    <property type="protein sequence ID" value="KAF6022602.1"/>
    <property type="molecule type" value="Genomic_DNA"/>
</dbReference>
<evidence type="ECO:0000313" key="1">
    <source>
        <dbReference type="EMBL" id="KAF6022602.1"/>
    </source>
</evidence>
<comment type="caution">
    <text evidence="1">The sequence shown here is derived from an EMBL/GenBank/DDBJ whole genome shotgun (WGS) entry which is preliminary data.</text>
</comment>
<accession>A0A7J7J8Q2</accession>
<proteinExistence type="predicted"/>
<dbReference type="Gene3D" id="3.40.140.10">
    <property type="entry name" value="Cytidine Deaminase, domain 2"/>
    <property type="match status" value="1"/>
</dbReference>
<reference evidence="1" key="1">
    <citation type="submission" date="2020-06" db="EMBL/GenBank/DDBJ databases">
        <title>Draft genome of Bugula neritina, a colonial animal packing powerful symbionts and potential medicines.</title>
        <authorList>
            <person name="Rayko M."/>
        </authorList>
    </citation>
    <scope>NUCLEOTIDE SEQUENCE [LARGE SCALE GENOMIC DNA]</scope>
    <source>
        <strain evidence="1">Kwan_BN1</strain>
    </source>
</reference>
<organism evidence="1 2">
    <name type="scientific">Bugula neritina</name>
    <name type="common">Brown bryozoan</name>
    <name type="synonym">Sertularia neritina</name>
    <dbReference type="NCBI Taxonomy" id="10212"/>
    <lineage>
        <taxon>Eukaryota</taxon>
        <taxon>Metazoa</taxon>
        <taxon>Spiralia</taxon>
        <taxon>Lophotrochozoa</taxon>
        <taxon>Bryozoa</taxon>
        <taxon>Gymnolaemata</taxon>
        <taxon>Cheilostomatida</taxon>
        <taxon>Flustrina</taxon>
        <taxon>Buguloidea</taxon>
        <taxon>Bugulidae</taxon>
        <taxon>Bugula</taxon>
    </lineage>
</organism>